<proteinExistence type="inferred from homology"/>
<reference evidence="7 8" key="1">
    <citation type="submission" date="2020-04" db="EMBL/GenBank/DDBJ databases">
        <authorList>
            <person name="De Canck E."/>
        </authorList>
    </citation>
    <scope>NUCLEOTIDE SEQUENCE [LARGE SCALE GENOMIC DNA]</scope>
    <source>
        <strain evidence="7 8">LMG 26845</strain>
    </source>
</reference>
<keyword evidence="4" id="KW-0804">Transcription</keyword>
<dbReference type="SUPFAM" id="SSF53850">
    <property type="entry name" value="Periplasmic binding protein-like II"/>
    <property type="match status" value="1"/>
</dbReference>
<organism evidence="7 8">
    <name type="scientific">Achromobacter insuavis</name>
    <dbReference type="NCBI Taxonomy" id="1287735"/>
    <lineage>
        <taxon>Bacteria</taxon>
        <taxon>Pseudomonadati</taxon>
        <taxon>Pseudomonadota</taxon>
        <taxon>Betaproteobacteria</taxon>
        <taxon>Burkholderiales</taxon>
        <taxon>Alcaligenaceae</taxon>
        <taxon>Achromobacter</taxon>
    </lineage>
</organism>
<accession>A0A6J5AZH6</accession>
<dbReference type="Pfam" id="PF03466">
    <property type="entry name" value="LysR_substrate"/>
    <property type="match status" value="1"/>
</dbReference>
<evidence type="ECO:0000256" key="5">
    <source>
        <dbReference type="SAM" id="MobiDB-lite"/>
    </source>
</evidence>
<evidence type="ECO:0000313" key="7">
    <source>
        <dbReference type="EMBL" id="CAB3684345.1"/>
    </source>
</evidence>
<protein>
    <submittedName>
        <fullName evidence="7">HTH-type transcriptional regulator DmlR</fullName>
    </submittedName>
</protein>
<dbReference type="AlphaFoldDB" id="A0A6J5AZH6"/>
<feature type="domain" description="HTH lysR-type" evidence="6">
    <location>
        <begin position="26"/>
        <end position="78"/>
    </location>
</feature>
<evidence type="ECO:0000256" key="1">
    <source>
        <dbReference type="ARBA" id="ARBA00009437"/>
    </source>
</evidence>
<name>A0A6J5AZH6_9BURK</name>
<dbReference type="FunFam" id="1.10.10.10:FF:000001">
    <property type="entry name" value="LysR family transcriptional regulator"/>
    <property type="match status" value="1"/>
</dbReference>
<feature type="compositionally biased region" description="Polar residues" evidence="5">
    <location>
        <begin position="1"/>
        <end position="15"/>
    </location>
</feature>
<keyword evidence="3" id="KW-0238">DNA-binding</keyword>
<feature type="region of interest" description="Disordered" evidence="5">
    <location>
        <begin position="1"/>
        <end position="20"/>
    </location>
</feature>
<sequence length="319" mass="35036">MKYWSRMTSRRQGPQSEGRVNRSEGMALLVAAVDQGSLSGASRVSGVSLASVSRHISALEERLGTRLLVRSTRALRLTEAGQRYYAEAKRLLADMDELESSMRIDAADPSGRLRVTAPTLYGRVHLQPLLAKFLVLHPKVTLDLHLLDRPVNLLEEGIDLAVLVGEQPSSSLVARRLGSIRWVLSASPDYLARRGTPRSLQDLAQHDGLVYSHLATEDMWTLMDKGKPTVVRVPTRMRSNTVDGVVTAAAAGAGIVYAPAWAIADHVAAGRLRPLMVASETPPRPVFALMTHQRLMAGKVRSLVEFLVEKLREKSLNEL</sequence>
<evidence type="ECO:0000259" key="6">
    <source>
        <dbReference type="PROSITE" id="PS50931"/>
    </source>
</evidence>
<dbReference type="SUPFAM" id="SSF46785">
    <property type="entry name" value="Winged helix' DNA-binding domain"/>
    <property type="match status" value="1"/>
</dbReference>
<dbReference type="EMBL" id="CADIJR010000053">
    <property type="protein sequence ID" value="CAB3684345.1"/>
    <property type="molecule type" value="Genomic_DNA"/>
</dbReference>
<dbReference type="PANTHER" id="PTHR30537">
    <property type="entry name" value="HTH-TYPE TRANSCRIPTIONAL REGULATOR"/>
    <property type="match status" value="1"/>
</dbReference>
<dbReference type="InterPro" id="IPR005119">
    <property type="entry name" value="LysR_subst-bd"/>
</dbReference>
<dbReference type="CDD" id="cd08422">
    <property type="entry name" value="PBP2_CrgA_like"/>
    <property type="match status" value="1"/>
</dbReference>
<evidence type="ECO:0000256" key="2">
    <source>
        <dbReference type="ARBA" id="ARBA00023015"/>
    </source>
</evidence>
<evidence type="ECO:0000256" key="4">
    <source>
        <dbReference type="ARBA" id="ARBA00023163"/>
    </source>
</evidence>
<dbReference type="InterPro" id="IPR036390">
    <property type="entry name" value="WH_DNA-bd_sf"/>
</dbReference>
<dbReference type="Proteomes" id="UP000507979">
    <property type="component" value="Unassembled WGS sequence"/>
</dbReference>
<dbReference type="Gene3D" id="1.10.10.10">
    <property type="entry name" value="Winged helix-like DNA-binding domain superfamily/Winged helix DNA-binding domain"/>
    <property type="match status" value="1"/>
</dbReference>
<keyword evidence="8" id="KW-1185">Reference proteome</keyword>
<dbReference type="PROSITE" id="PS50931">
    <property type="entry name" value="HTH_LYSR"/>
    <property type="match status" value="1"/>
</dbReference>
<dbReference type="Pfam" id="PF00126">
    <property type="entry name" value="HTH_1"/>
    <property type="match status" value="1"/>
</dbReference>
<dbReference type="Gene3D" id="3.40.190.290">
    <property type="match status" value="1"/>
</dbReference>
<gene>
    <name evidence="7" type="primary">dmlR_21</name>
    <name evidence="7" type="ORF">LMG26845_04423</name>
</gene>
<dbReference type="PANTHER" id="PTHR30537:SF5">
    <property type="entry name" value="HTH-TYPE TRANSCRIPTIONAL ACTIVATOR TTDR-RELATED"/>
    <property type="match status" value="1"/>
</dbReference>
<dbReference type="GO" id="GO:0043565">
    <property type="term" value="F:sequence-specific DNA binding"/>
    <property type="evidence" value="ECO:0007669"/>
    <property type="project" value="TreeGrafter"/>
</dbReference>
<dbReference type="GO" id="GO:0003700">
    <property type="term" value="F:DNA-binding transcription factor activity"/>
    <property type="evidence" value="ECO:0007669"/>
    <property type="project" value="InterPro"/>
</dbReference>
<keyword evidence="2" id="KW-0805">Transcription regulation</keyword>
<comment type="similarity">
    <text evidence="1">Belongs to the LysR transcriptional regulatory family.</text>
</comment>
<evidence type="ECO:0000313" key="8">
    <source>
        <dbReference type="Proteomes" id="UP000507979"/>
    </source>
</evidence>
<dbReference type="GO" id="GO:0006351">
    <property type="term" value="P:DNA-templated transcription"/>
    <property type="evidence" value="ECO:0007669"/>
    <property type="project" value="TreeGrafter"/>
</dbReference>
<evidence type="ECO:0000256" key="3">
    <source>
        <dbReference type="ARBA" id="ARBA00023125"/>
    </source>
</evidence>
<dbReference type="InterPro" id="IPR036388">
    <property type="entry name" value="WH-like_DNA-bd_sf"/>
</dbReference>
<dbReference type="InterPro" id="IPR000847">
    <property type="entry name" value="LysR_HTH_N"/>
</dbReference>
<dbReference type="InterPro" id="IPR058163">
    <property type="entry name" value="LysR-type_TF_proteobact-type"/>
</dbReference>